<dbReference type="PANTHER" id="PTHR46376:SF4">
    <property type="entry name" value="ATTRACTIN-LIKE PROTEIN 1"/>
    <property type="match status" value="1"/>
</dbReference>
<protein>
    <submittedName>
        <fullName evidence="20">Attractin 1 isoform X1</fullName>
    </submittedName>
</protein>
<keyword evidence="7" id="KW-0677">Repeat</keyword>
<evidence type="ECO:0000256" key="2">
    <source>
        <dbReference type="ARBA" id="ARBA00022441"/>
    </source>
</evidence>
<dbReference type="InterPro" id="IPR016187">
    <property type="entry name" value="CTDL_fold"/>
</dbReference>
<dbReference type="FunFam" id="2.10.25.10:FF:000164">
    <property type="entry name" value="Attractin like 1"/>
    <property type="match status" value="1"/>
</dbReference>
<dbReference type="Pfam" id="PF00431">
    <property type="entry name" value="CUB"/>
    <property type="match status" value="1"/>
</dbReference>
<proteinExistence type="predicted"/>
<feature type="transmembrane region" description="Helical" evidence="15">
    <location>
        <begin position="1229"/>
        <end position="1253"/>
    </location>
</feature>
<keyword evidence="21" id="KW-1185">Reference proteome</keyword>
<dbReference type="SMART" id="SM00042">
    <property type="entry name" value="CUB"/>
    <property type="match status" value="1"/>
</dbReference>
<dbReference type="SMART" id="SM00180">
    <property type="entry name" value="EGF_Lam"/>
    <property type="match status" value="2"/>
</dbReference>
<dbReference type="PROSITE" id="PS50026">
    <property type="entry name" value="EGF_3"/>
    <property type="match status" value="1"/>
</dbReference>
<feature type="disulfide bond" evidence="13">
    <location>
        <begin position="188"/>
        <end position="198"/>
    </location>
</feature>
<evidence type="ECO:0000256" key="3">
    <source>
        <dbReference type="ARBA" id="ARBA00022536"/>
    </source>
</evidence>
<dbReference type="Gene3D" id="2.60.120.290">
    <property type="entry name" value="Spermadhesin, CUB domain"/>
    <property type="match status" value="1"/>
</dbReference>
<feature type="chain" id="PRO_5042210584" evidence="16">
    <location>
        <begin position="39"/>
        <end position="1379"/>
    </location>
</feature>
<keyword evidence="9 15" id="KW-0472">Membrane</keyword>
<keyword evidence="11" id="KW-0325">Glycoprotein</keyword>
<dbReference type="GO" id="GO:0016020">
    <property type="term" value="C:membrane"/>
    <property type="evidence" value="ECO:0007669"/>
    <property type="project" value="UniProtKB-SubCell"/>
</dbReference>
<dbReference type="CDD" id="cd00055">
    <property type="entry name" value="EGF_Lam"/>
    <property type="match status" value="1"/>
</dbReference>
<dbReference type="Pfam" id="PF01437">
    <property type="entry name" value="PSI"/>
    <property type="match status" value="1"/>
</dbReference>
<dbReference type="InterPro" id="IPR000859">
    <property type="entry name" value="CUB_dom"/>
</dbReference>
<evidence type="ECO:0000256" key="8">
    <source>
        <dbReference type="ARBA" id="ARBA00022989"/>
    </source>
</evidence>
<feature type="domain" description="EGF-like" evidence="18">
    <location>
        <begin position="184"/>
        <end position="222"/>
    </location>
</feature>
<dbReference type="InterPro" id="IPR056737">
    <property type="entry name" value="Beta-prop_ATRN-MKLN-like"/>
</dbReference>
<comment type="caution">
    <text evidence="13">Lacks conserved residue(s) required for the propagation of feature annotation.</text>
</comment>
<evidence type="ECO:0000256" key="14">
    <source>
        <dbReference type="PROSITE-ProRule" id="PRU00460"/>
    </source>
</evidence>
<evidence type="ECO:0000256" key="13">
    <source>
        <dbReference type="PROSITE-ProRule" id="PRU00076"/>
    </source>
</evidence>
<keyword evidence="6" id="KW-0430">Lectin</keyword>
<keyword evidence="4 15" id="KW-0812">Transmembrane</keyword>
<evidence type="ECO:0000256" key="9">
    <source>
        <dbReference type="ARBA" id="ARBA00023136"/>
    </source>
</evidence>
<evidence type="ECO:0000256" key="10">
    <source>
        <dbReference type="ARBA" id="ARBA00023157"/>
    </source>
</evidence>
<evidence type="ECO:0000259" key="19">
    <source>
        <dbReference type="PROSITE" id="PS50027"/>
    </source>
</evidence>
<feature type="disulfide bond" evidence="14">
    <location>
        <begin position="1042"/>
        <end position="1056"/>
    </location>
</feature>
<dbReference type="InterPro" id="IPR035914">
    <property type="entry name" value="Sperma_CUB_dom_sf"/>
</dbReference>
<dbReference type="PROSITE" id="PS01180">
    <property type="entry name" value="CUB"/>
    <property type="match status" value="1"/>
</dbReference>
<dbReference type="Proteomes" id="UP001295444">
    <property type="component" value="Chromosome 11"/>
</dbReference>
<dbReference type="CDD" id="cd00041">
    <property type="entry name" value="CUB"/>
    <property type="match status" value="1"/>
</dbReference>
<dbReference type="PROSITE" id="PS00022">
    <property type="entry name" value="EGF_1"/>
    <property type="match status" value="2"/>
</dbReference>
<dbReference type="InterPro" id="IPR015915">
    <property type="entry name" value="Kelch-typ_b-propeller"/>
</dbReference>
<dbReference type="Pfam" id="PF24972">
    <property type="entry name" value="GBD_ATRN"/>
    <property type="match status" value="1"/>
</dbReference>
<keyword evidence="3 13" id="KW-0245">EGF-like domain</keyword>
<dbReference type="Gene3D" id="2.120.10.80">
    <property type="entry name" value="Kelch-type beta propeller"/>
    <property type="match status" value="2"/>
</dbReference>
<feature type="disulfide bond" evidence="14">
    <location>
        <begin position="1030"/>
        <end position="1039"/>
    </location>
</feature>
<dbReference type="FunFam" id="2.120.10.80:FF:000072">
    <property type="entry name" value="Attractin"/>
    <property type="match status" value="1"/>
</dbReference>
<evidence type="ECO:0000313" key="21">
    <source>
        <dbReference type="Proteomes" id="UP001295444"/>
    </source>
</evidence>
<evidence type="ECO:0000256" key="15">
    <source>
        <dbReference type="SAM" id="Phobius"/>
    </source>
</evidence>
<dbReference type="Pfam" id="PF23106">
    <property type="entry name" value="EGF_Teneurin"/>
    <property type="match status" value="1"/>
</dbReference>
<feature type="domain" description="CUB" evidence="17">
    <location>
        <begin position="70"/>
        <end position="186"/>
    </location>
</feature>
<keyword evidence="8 15" id="KW-1133">Transmembrane helix</keyword>
<feature type="disulfide bond" evidence="13">
    <location>
        <begin position="212"/>
        <end position="221"/>
    </location>
</feature>
<feature type="domain" description="Laminin EGF-like" evidence="19">
    <location>
        <begin position="1013"/>
        <end position="1058"/>
    </location>
</feature>
<dbReference type="InterPro" id="IPR002049">
    <property type="entry name" value="LE_dom"/>
</dbReference>
<dbReference type="SMART" id="SM00181">
    <property type="entry name" value="EGF"/>
    <property type="match status" value="4"/>
</dbReference>
<dbReference type="GO" id="GO:0030246">
    <property type="term" value="F:carbohydrate binding"/>
    <property type="evidence" value="ECO:0007669"/>
    <property type="project" value="UniProtKB-KW"/>
</dbReference>
<gene>
    <name evidence="20" type="ORF">PECUL_23A024663</name>
</gene>
<reference evidence="20" key="1">
    <citation type="submission" date="2022-03" db="EMBL/GenBank/DDBJ databases">
        <authorList>
            <person name="Alioto T."/>
            <person name="Alioto T."/>
            <person name="Gomez Garrido J."/>
        </authorList>
    </citation>
    <scope>NUCLEOTIDE SEQUENCE</scope>
</reference>
<dbReference type="InterPro" id="IPR056863">
    <property type="entry name" value="LMN_ATRN_NET-like_EGF"/>
</dbReference>
<dbReference type="GO" id="GO:0005794">
    <property type="term" value="C:Golgi apparatus"/>
    <property type="evidence" value="ECO:0007669"/>
    <property type="project" value="TreeGrafter"/>
</dbReference>
<keyword evidence="5 16" id="KW-0732">Signal</keyword>
<dbReference type="FunFam" id="2.10.25.10:FF:000079">
    <property type="entry name" value="Attractin like 1"/>
    <property type="match status" value="1"/>
</dbReference>
<evidence type="ECO:0000256" key="11">
    <source>
        <dbReference type="ARBA" id="ARBA00023180"/>
    </source>
</evidence>
<evidence type="ECO:0000256" key="6">
    <source>
        <dbReference type="ARBA" id="ARBA00022734"/>
    </source>
</evidence>
<keyword evidence="10 13" id="KW-1015">Disulfide bond</keyword>
<dbReference type="SMART" id="SM00423">
    <property type="entry name" value="PSI"/>
    <property type="match status" value="4"/>
</dbReference>
<dbReference type="Pfam" id="PF24973">
    <property type="entry name" value="EGF_LMN_ATRN"/>
    <property type="match status" value="1"/>
</dbReference>
<dbReference type="InterPro" id="IPR002165">
    <property type="entry name" value="Plexin_repeat"/>
</dbReference>
<dbReference type="EMBL" id="OW240922">
    <property type="protein sequence ID" value="CAH2323184.1"/>
    <property type="molecule type" value="Genomic_DNA"/>
</dbReference>
<comment type="subcellular location">
    <subcellularLocation>
        <location evidence="1">Membrane</location>
        <topology evidence="1">Single-pass membrane protein</topology>
    </subcellularLocation>
</comment>
<dbReference type="FunFam" id="2.60.120.290:FF:000008">
    <property type="entry name" value="Attractin like 1"/>
    <property type="match status" value="1"/>
</dbReference>
<dbReference type="InterPro" id="IPR051568">
    <property type="entry name" value="LZTR1/Attractin"/>
</dbReference>
<dbReference type="SUPFAM" id="SSF57196">
    <property type="entry name" value="EGF/Laminin"/>
    <property type="match status" value="1"/>
</dbReference>
<dbReference type="PROSITE" id="PS01248">
    <property type="entry name" value="EGF_LAM_1"/>
    <property type="match status" value="1"/>
</dbReference>
<evidence type="ECO:0000256" key="5">
    <source>
        <dbReference type="ARBA" id="ARBA00022729"/>
    </source>
</evidence>
<evidence type="ECO:0000256" key="12">
    <source>
        <dbReference type="ARBA" id="ARBA00023292"/>
    </source>
</evidence>
<organism evidence="20 21">
    <name type="scientific">Pelobates cultripes</name>
    <name type="common">Western spadefoot toad</name>
    <dbReference type="NCBI Taxonomy" id="61616"/>
    <lineage>
        <taxon>Eukaryota</taxon>
        <taxon>Metazoa</taxon>
        <taxon>Chordata</taxon>
        <taxon>Craniata</taxon>
        <taxon>Vertebrata</taxon>
        <taxon>Euteleostomi</taxon>
        <taxon>Amphibia</taxon>
        <taxon>Batrachia</taxon>
        <taxon>Anura</taxon>
        <taxon>Pelobatoidea</taxon>
        <taxon>Pelobatidae</taxon>
        <taxon>Pelobates</taxon>
    </lineage>
</organism>
<dbReference type="SUPFAM" id="SSF49854">
    <property type="entry name" value="Spermadhesin, CUB domain"/>
    <property type="match status" value="1"/>
</dbReference>
<dbReference type="Pfam" id="PF24981">
    <property type="entry name" value="Beta-prop_ATRN-LZTR1"/>
    <property type="match status" value="1"/>
</dbReference>
<dbReference type="InterPro" id="IPR016201">
    <property type="entry name" value="PSI"/>
</dbReference>
<dbReference type="Gene3D" id="2.10.25.10">
    <property type="entry name" value="Laminin"/>
    <property type="match status" value="2"/>
</dbReference>
<dbReference type="SUPFAM" id="SSF56436">
    <property type="entry name" value="C-type lectin-like"/>
    <property type="match status" value="1"/>
</dbReference>
<evidence type="ECO:0000259" key="18">
    <source>
        <dbReference type="PROSITE" id="PS50026"/>
    </source>
</evidence>
<feature type="signal peptide" evidence="16">
    <location>
        <begin position="1"/>
        <end position="38"/>
    </location>
</feature>
<evidence type="ECO:0000256" key="1">
    <source>
        <dbReference type="ARBA" id="ARBA00004167"/>
    </source>
</evidence>
<dbReference type="PROSITE" id="PS50027">
    <property type="entry name" value="EGF_LAM_2"/>
    <property type="match status" value="1"/>
</dbReference>
<evidence type="ECO:0000259" key="17">
    <source>
        <dbReference type="PROSITE" id="PS01180"/>
    </source>
</evidence>
<dbReference type="SUPFAM" id="SSF117281">
    <property type="entry name" value="Kelch motif"/>
    <property type="match status" value="1"/>
</dbReference>
<keyword evidence="2" id="KW-0880">Kelch repeat</keyword>
<dbReference type="InterPro" id="IPR056732">
    <property type="entry name" value="GBD_ATRN"/>
</dbReference>
<accession>A0AAD1THK0</accession>
<dbReference type="PANTHER" id="PTHR46376">
    <property type="entry name" value="LEUCINE-ZIPPER-LIKE TRANSCRIPTIONAL REGULATOR 1"/>
    <property type="match status" value="1"/>
</dbReference>
<keyword evidence="12 14" id="KW-0424">Laminin EGF-like domain</keyword>
<evidence type="ECO:0000313" key="20">
    <source>
        <dbReference type="EMBL" id="CAH2323184.1"/>
    </source>
</evidence>
<dbReference type="InterPro" id="IPR000742">
    <property type="entry name" value="EGF"/>
</dbReference>
<evidence type="ECO:0000256" key="7">
    <source>
        <dbReference type="ARBA" id="ARBA00022737"/>
    </source>
</evidence>
<sequence length="1379" mass="152356">MLCGMRGLLVAVCSGCLGMSLLHSGLFYLLLFAHSSQGRACEKSPCFSGRCVNSTCLCDPGWVGDQCHHCQGRFKLTEPSGYLTDGPINYKYKTKCSWLIEGYPQAVLRLRFNHFATECSWDHMYVYDGDSIYSPLIAVLSGLIVPETPGNETVPEVVTTSGYALLHFFSDAAYNLTGFNIFYSINSCPNNCSGHGKCTTSSSVPSRVYCECDKYWKGEACDILYCKNNCGSPDHGYCDLTGEKLCVCNDSWQGPDCSLNVPSTDSYWFLPNVKPFSPSVGRASHKAVMHGKFMWVIGGYAFNYSSFQMVLNYNVESSIWNVVPVLRGPLQRYGHSLALYQDDIYMYGGKIETIAGNVTDELWVFNISSQSWSTRTPTVQNHGQQYAVEGHTAHIVELGNRDVIMIVIFGYSSVYGYISNVQEYNLRSNTWLVPETKGAIVQGGYGHTSVYDPITKSVYVHGGHKALPGNKYGLVDDLYRYEVNTRTWTILKESGLSRYLHSAVLISGAVLVFGGNTHNDTSLSNGAKCFSADFLAYDIACDEWKVLQKPNLHRDVNRFGHSAVVSNGSMYIFGGFSSVLLNDILVYKPPSCEAFHSEELCTNAVHGIRCVWDKDHCVSWEVAHANSKSFRTNCVAKAAAADDRCYKNSDCASCTANTNGCQWCDDKKCVSLNSNCSVKLHTLIKRSIPSTSSNSLPVCSGKRTALSNCAVQLRCAYMELCCPYMTALSNCAVQLLHCPTVLSIHGTVLSNCAVQLRCPTALSNSSAPRWSSHSLRCPTALSNCAVQLRCPIAQMHGYAPQLHKKLSPWVGLRKINVSYWGWEDMCPFTNTTLQWLPGEPSDSGFCAYLERAEVAGLKVSPCTSMTDGLVCEKPVVSPNQNARPCKMPCSLRTSCSNCTSNGMECMWCSNTKRCVDSNAYIISFPYGQCLEWQTNTCSPQNCSGFRTCAQCLEHPGCGWCNDPSNTGKGHCVEGSSRGPMRLLGKHSTEMVLDTSLCPREKNYEWSFIHCPACQCNGHSTCVNGNVCEQCKNLTTGEHCENCMAGYYGNPTNGGECEACTCNGHASICEMQTGKCHCTTKGIKGDQCQLCDSENRYLGNPLRGTCYYSLLIDYQFTFSLIQEDDRHHTAINFIANPEQSNKNLDISINASNNFNLNITWSIGSTAGTISGEEATLVSRSYIKEYRDSFSYEKFNFRSNPNVTFYVYVSNFSWPIKIQIAFSQHNTIMDLVQFFVTFFSCFLSLLLVAAVVWKIKQTCWASRRREQLMRERQQMASRPFASVDVTLEVGTEQTEFLRGPVEGVPKPIAIEPCSGNKAAVLTVFLCLPRGTAGVPPPGQSGLAIASALIDISQQKSLDCKDKTSCVRNRKTHPPTRQGTCV</sequence>
<evidence type="ECO:0000256" key="4">
    <source>
        <dbReference type="ARBA" id="ARBA00022692"/>
    </source>
</evidence>
<dbReference type="FunFam" id="2.120.10.80:FF:000022">
    <property type="entry name" value="Attractin like 1"/>
    <property type="match status" value="1"/>
</dbReference>
<name>A0AAD1THK0_PELCU</name>
<evidence type="ECO:0000256" key="16">
    <source>
        <dbReference type="SAM" id="SignalP"/>
    </source>
</evidence>